<evidence type="ECO:0000256" key="3">
    <source>
        <dbReference type="SAM" id="SignalP"/>
    </source>
</evidence>
<feature type="signal peptide" evidence="3">
    <location>
        <begin position="1"/>
        <end position="20"/>
    </location>
</feature>
<organism evidence="5 6">
    <name type="scientific">Lacimicrobium alkaliphilum</name>
    <dbReference type="NCBI Taxonomy" id="1526571"/>
    <lineage>
        <taxon>Bacteria</taxon>
        <taxon>Pseudomonadati</taxon>
        <taxon>Pseudomonadota</taxon>
        <taxon>Gammaproteobacteria</taxon>
        <taxon>Alteromonadales</taxon>
        <taxon>Alteromonadaceae</taxon>
        <taxon>Lacimicrobium</taxon>
    </lineage>
</organism>
<dbReference type="RefSeq" id="WP_099034154.1">
    <property type="nucleotide sequence ID" value="NZ_BMGJ01000006.1"/>
</dbReference>
<evidence type="ECO:0000256" key="1">
    <source>
        <dbReference type="ARBA" id="ARBA00010333"/>
    </source>
</evidence>
<accession>A0ABQ1RBD1</accession>
<dbReference type="Proteomes" id="UP000614272">
    <property type="component" value="Unassembled WGS sequence"/>
</dbReference>
<evidence type="ECO:0000259" key="4">
    <source>
        <dbReference type="SMART" id="SM00062"/>
    </source>
</evidence>
<dbReference type="PANTHER" id="PTHR35936:SF19">
    <property type="entry name" value="AMINO-ACID-BINDING PROTEIN YXEM-RELATED"/>
    <property type="match status" value="1"/>
</dbReference>
<dbReference type="PANTHER" id="PTHR35936">
    <property type="entry name" value="MEMBRANE-BOUND LYTIC MUREIN TRANSGLYCOSYLASE F"/>
    <property type="match status" value="1"/>
</dbReference>
<reference evidence="6" key="1">
    <citation type="journal article" date="2019" name="Int. J. Syst. Evol. Microbiol.">
        <title>The Global Catalogue of Microorganisms (GCM) 10K type strain sequencing project: providing services to taxonomists for standard genome sequencing and annotation.</title>
        <authorList>
            <consortium name="The Broad Institute Genomics Platform"/>
            <consortium name="The Broad Institute Genome Sequencing Center for Infectious Disease"/>
            <person name="Wu L."/>
            <person name="Ma J."/>
        </authorList>
    </citation>
    <scope>NUCLEOTIDE SEQUENCE [LARGE SCALE GENOMIC DNA]</scope>
    <source>
        <strain evidence="6">CGMCC 1.12923</strain>
    </source>
</reference>
<evidence type="ECO:0000313" key="6">
    <source>
        <dbReference type="Proteomes" id="UP000614272"/>
    </source>
</evidence>
<proteinExistence type="inferred from homology"/>
<comment type="caution">
    <text evidence="5">The sequence shown here is derived from an EMBL/GenBank/DDBJ whole genome shotgun (WGS) entry which is preliminary data.</text>
</comment>
<dbReference type="Gene3D" id="3.40.190.10">
    <property type="entry name" value="Periplasmic binding protein-like II"/>
    <property type="match status" value="2"/>
</dbReference>
<keyword evidence="2 3" id="KW-0732">Signal</keyword>
<evidence type="ECO:0000256" key="2">
    <source>
        <dbReference type="ARBA" id="ARBA00022729"/>
    </source>
</evidence>
<protein>
    <recommendedName>
        <fullName evidence="4">Solute-binding protein family 3/N-terminal domain-containing protein</fullName>
    </recommendedName>
</protein>
<dbReference type="InterPro" id="IPR001638">
    <property type="entry name" value="Solute-binding_3/MltF_N"/>
</dbReference>
<dbReference type="SUPFAM" id="SSF53850">
    <property type="entry name" value="Periplasmic binding protein-like II"/>
    <property type="match status" value="1"/>
</dbReference>
<comment type="similarity">
    <text evidence="1">Belongs to the bacterial solute-binding protein 3 family.</text>
</comment>
<evidence type="ECO:0000313" key="5">
    <source>
        <dbReference type="EMBL" id="GGD64011.1"/>
    </source>
</evidence>
<dbReference type="SMART" id="SM00062">
    <property type="entry name" value="PBPb"/>
    <property type="match status" value="1"/>
</dbReference>
<sequence>MRLFVIIIALIVLNAANVQAETVRVGLHYSAPWAYANDEGELRGIDYDIVRHIFNELGFEVDIELFAYERLVQKFRDKELDYISPMAFELPGAHLTEDYLEIQDVAVTSVKTAIKLEKIEDLEGKAVVAYQKATEVLGQEFAAAVAKGAYMEMADRERQLDLLKHLKVDVVVGDRSVLEYFSTKNYGEGSIEVHEIFPHTNYPGVFWDAELAKAFNEILIKMRKTGLLKKYHSKTRS</sequence>
<feature type="domain" description="Solute-binding protein family 3/N-terminal" evidence="4">
    <location>
        <begin position="22"/>
        <end position="235"/>
    </location>
</feature>
<gene>
    <name evidence="5" type="ORF">GCM10011357_19230</name>
</gene>
<keyword evidence="6" id="KW-1185">Reference proteome</keyword>
<feature type="chain" id="PRO_5047044972" description="Solute-binding protein family 3/N-terminal domain-containing protein" evidence="3">
    <location>
        <begin position="21"/>
        <end position="237"/>
    </location>
</feature>
<name>A0ABQ1RBD1_9ALTE</name>
<dbReference type="EMBL" id="BMGJ01000006">
    <property type="protein sequence ID" value="GGD64011.1"/>
    <property type="molecule type" value="Genomic_DNA"/>
</dbReference>
<dbReference type="Pfam" id="PF00497">
    <property type="entry name" value="SBP_bac_3"/>
    <property type="match status" value="1"/>
</dbReference>